<reference evidence="3" key="1">
    <citation type="journal article" date="2019" name="Int. J. Syst. Evol. Microbiol.">
        <title>The Global Catalogue of Microorganisms (GCM) 10K type strain sequencing project: providing services to taxonomists for standard genome sequencing and annotation.</title>
        <authorList>
            <consortium name="The Broad Institute Genomics Platform"/>
            <consortium name="The Broad Institute Genome Sequencing Center for Infectious Disease"/>
            <person name="Wu L."/>
            <person name="Ma J."/>
        </authorList>
    </citation>
    <scope>NUCLEOTIDE SEQUENCE [LARGE SCALE GENOMIC DNA]</scope>
    <source>
        <strain evidence="3">JCM 16114</strain>
    </source>
</reference>
<protein>
    <submittedName>
        <fullName evidence="2">Uncharacterized protein</fullName>
    </submittedName>
</protein>
<gene>
    <name evidence="2" type="ORF">GCM10009850_015930</name>
</gene>
<name>A0ABP5P6G6_9ACTN</name>
<keyword evidence="3" id="KW-1185">Reference proteome</keyword>
<evidence type="ECO:0000313" key="3">
    <source>
        <dbReference type="Proteomes" id="UP001499843"/>
    </source>
</evidence>
<evidence type="ECO:0000313" key="2">
    <source>
        <dbReference type="EMBL" id="GAA2206135.1"/>
    </source>
</evidence>
<dbReference type="EMBL" id="BAAAQX010000003">
    <property type="protein sequence ID" value="GAA2206135.1"/>
    <property type="molecule type" value="Genomic_DNA"/>
</dbReference>
<sequence length="131" mass="13042">MCTRVGTVIALGGVTPFSRSPSSAITMATSCGFGERGPGRPGTRQGARPRVRAAAARPVAGGTAAGPAAGSAAAVRSDAGGAVAAQAAVRAAAGWSGGSNPAASRHANETADARRTMRYPHYDMSWSGYRP</sequence>
<feature type="region of interest" description="Disordered" evidence="1">
    <location>
        <begin position="94"/>
        <end position="114"/>
    </location>
</feature>
<organism evidence="2 3">
    <name type="scientific">Nonomuraea monospora</name>
    <dbReference type="NCBI Taxonomy" id="568818"/>
    <lineage>
        <taxon>Bacteria</taxon>
        <taxon>Bacillati</taxon>
        <taxon>Actinomycetota</taxon>
        <taxon>Actinomycetes</taxon>
        <taxon>Streptosporangiales</taxon>
        <taxon>Streptosporangiaceae</taxon>
        <taxon>Nonomuraea</taxon>
    </lineage>
</organism>
<comment type="caution">
    <text evidence="2">The sequence shown here is derived from an EMBL/GenBank/DDBJ whole genome shotgun (WGS) entry which is preliminary data.</text>
</comment>
<dbReference type="PROSITE" id="PS51257">
    <property type="entry name" value="PROKAR_LIPOPROTEIN"/>
    <property type="match status" value="1"/>
</dbReference>
<evidence type="ECO:0000256" key="1">
    <source>
        <dbReference type="SAM" id="MobiDB-lite"/>
    </source>
</evidence>
<feature type="compositionally biased region" description="Low complexity" evidence="1">
    <location>
        <begin position="46"/>
        <end position="67"/>
    </location>
</feature>
<accession>A0ABP5P6G6</accession>
<feature type="region of interest" description="Disordered" evidence="1">
    <location>
        <begin position="30"/>
        <end position="67"/>
    </location>
</feature>
<proteinExistence type="predicted"/>
<dbReference type="Proteomes" id="UP001499843">
    <property type="component" value="Unassembled WGS sequence"/>
</dbReference>